<evidence type="ECO:0000259" key="7">
    <source>
        <dbReference type="PROSITE" id="PS50893"/>
    </source>
</evidence>
<dbReference type="AlphaFoldDB" id="A0A1M5MPS9"/>
<comment type="function">
    <text evidence="6">Involved in beta-(1--&gt;2)glucan export. Transmembrane domains (TMD) form a pore in the inner membrane and the ATP-binding domain (NBD) is responsible for energy generation.</text>
</comment>
<evidence type="ECO:0000256" key="6">
    <source>
        <dbReference type="ARBA" id="ARBA00024722"/>
    </source>
</evidence>
<dbReference type="GO" id="GO:0005524">
    <property type="term" value="F:ATP binding"/>
    <property type="evidence" value="ECO:0007669"/>
    <property type="project" value="UniProtKB-KW"/>
</dbReference>
<dbReference type="GO" id="GO:0015658">
    <property type="term" value="F:branched-chain amino acid transmembrane transporter activity"/>
    <property type="evidence" value="ECO:0007669"/>
    <property type="project" value="TreeGrafter"/>
</dbReference>
<evidence type="ECO:0000256" key="4">
    <source>
        <dbReference type="ARBA" id="ARBA00022840"/>
    </source>
</evidence>
<dbReference type="CDD" id="cd03224">
    <property type="entry name" value="ABC_TM1139_LivF_branched"/>
    <property type="match status" value="1"/>
</dbReference>
<keyword evidence="5" id="KW-0029">Amino-acid transport</keyword>
<dbReference type="SUPFAM" id="SSF52540">
    <property type="entry name" value="P-loop containing nucleoside triphosphate hydrolases"/>
    <property type="match status" value="1"/>
</dbReference>
<keyword evidence="2" id="KW-0813">Transport</keyword>
<organism evidence="8 9">
    <name type="scientific">Bradyrhizobium erythrophlei</name>
    <dbReference type="NCBI Taxonomy" id="1437360"/>
    <lineage>
        <taxon>Bacteria</taxon>
        <taxon>Pseudomonadati</taxon>
        <taxon>Pseudomonadota</taxon>
        <taxon>Alphaproteobacteria</taxon>
        <taxon>Hyphomicrobiales</taxon>
        <taxon>Nitrobacteraceae</taxon>
        <taxon>Bradyrhizobium</taxon>
    </lineage>
</organism>
<comment type="similarity">
    <text evidence="1">Belongs to the ABC transporter superfamily.</text>
</comment>
<evidence type="ECO:0000313" key="9">
    <source>
        <dbReference type="Proteomes" id="UP000190675"/>
    </source>
</evidence>
<dbReference type="InterPro" id="IPR027417">
    <property type="entry name" value="P-loop_NTPase"/>
</dbReference>
<accession>A0A1M5MPS9</accession>
<dbReference type="PANTHER" id="PTHR43820:SF4">
    <property type="entry name" value="HIGH-AFFINITY BRANCHED-CHAIN AMINO ACID TRANSPORT ATP-BINDING PROTEIN LIVF"/>
    <property type="match status" value="1"/>
</dbReference>
<dbReference type="Gene3D" id="3.40.50.300">
    <property type="entry name" value="P-loop containing nucleotide triphosphate hydrolases"/>
    <property type="match status" value="1"/>
</dbReference>
<dbReference type="PROSITE" id="PS50893">
    <property type="entry name" value="ABC_TRANSPORTER_2"/>
    <property type="match status" value="1"/>
</dbReference>
<dbReference type="InterPro" id="IPR003439">
    <property type="entry name" value="ABC_transporter-like_ATP-bd"/>
</dbReference>
<name>A0A1M5MPS9_9BRAD</name>
<proteinExistence type="inferred from homology"/>
<keyword evidence="3" id="KW-0547">Nucleotide-binding</keyword>
<dbReference type="InterPro" id="IPR052156">
    <property type="entry name" value="BCAA_Transport_ATP-bd_LivF"/>
</dbReference>
<keyword evidence="4 8" id="KW-0067">ATP-binding</keyword>
<dbReference type="SMART" id="SM00382">
    <property type="entry name" value="AAA"/>
    <property type="match status" value="1"/>
</dbReference>
<evidence type="ECO:0000256" key="3">
    <source>
        <dbReference type="ARBA" id="ARBA00022741"/>
    </source>
</evidence>
<dbReference type="Pfam" id="PF00005">
    <property type="entry name" value="ABC_tran"/>
    <property type="match status" value="1"/>
</dbReference>
<reference evidence="8 9" key="1">
    <citation type="submission" date="2016-11" db="EMBL/GenBank/DDBJ databases">
        <authorList>
            <person name="Jaros S."/>
            <person name="Januszkiewicz K."/>
            <person name="Wedrychowicz H."/>
        </authorList>
    </citation>
    <scope>NUCLEOTIDE SEQUENCE [LARGE SCALE GENOMIC DNA]</scope>
    <source>
        <strain evidence="8 9">GAS242</strain>
    </source>
</reference>
<dbReference type="Proteomes" id="UP000190675">
    <property type="component" value="Chromosome I"/>
</dbReference>
<sequence>MPISASNTRNGMPPVADPLLLELNGLCAGYGEIQVLWGIDMAVRSGEITALIGSNGAGKTTLMRALSGLIPMQSGSYRSNSEDLATASAAQILSHGIVHVPEGRRLFGAMSVEDNLLMGAYSRKVARAKLTRDLDRVYTTFPKLRERRDQAAATLSGGEQQMCAIGRGLMSAPQLLMIDELSLGLSPLLVEQLVAALRALNTEGMSILLVEQDVTTALDLCHSAYIMDMGRIVRTGQGAELLADPIIRDAYLGVLEE</sequence>
<dbReference type="GO" id="GO:0016887">
    <property type="term" value="F:ATP hydrolysis activity"/>
    <property type="evidence" value="ECO:0007669"/>
    <property type="project" value="InterPro"/>
</dbReference>
<evidence type="ECO:0000256" key="5">
    <source>
        <dbReference type="ARBA" id="ARBA00022970"/>
    </source>
</evidence>
<protein>
    <submittedName>
        <fullName evidence="8">Amino acid/amide ABC transporter ATP-binding protein 2, HAAT family</fullName>
    </submittedName>
</protein>
<feature type="domain" description="ABC transporter" evidence="7">
    <location>
        <begin position="21"/>
        <end position="254"/>
    </location>
</feature>
<evidence type="ECO:0000313" key="8">
    <source>
        <dbReference type="EMBL" id="SHG79207.1"/>
    </source>
</evidence>
<dbReference type="EMBL" id="LT670818">
    <property type="protein sequence ID" value="SHG79207.1"/>
    <property type="molecule type" value="Genomic_DNA"/>
</dbReference>
<evidence type="ECO:0000256" key="1">
    <source>
        <dbReference type="ARBA" id="ARBA00005417"/>
    </source>
</evidence>
<dbReference type="PANTHER" id="PTHR43820">
    <property type="entry name" value="HIGH-AFFINITY BRANCHED-CHAIN AMINO ACID TRANSPORT ATP-BINDING PROTEIN LIVF"/>
    <property type="match status" value="1"/>
</dbReference>
<dbReference type="InterPro" id="IPR003593">
    <property type="entry name" value="AAA+_ATPase"/>
</dbReference>
<evidence type="ECO:0000256" key="2">
    <source>
        <dbReference type="ARBA" id="ARBA00022448"/>
    </source>
</evidence>
<gene>
    <name evidence="8" type="ORF">SAMN05444169_4153</name>
</gene>
<dbReference type="GO" id="GO:0015807">
    <property type="term" value="P:L-amino acid transport"/>
    <property type="evidence" value="ECO:0007669"/>
    <property type="project" value="TreeGrafter"/>
</dbReference>